<accession>A0A0C3DCT0</accession>
<dbReference type="STRING" id="913774.A0A0C3DCT0"/>
<dbReference type="OrthoDB" id="5596991at2759"/>
<dbReference type="SUPFAM" id="SSF53720">
    <property type="entry name" value="ALDH-like"/>
    <property type="match status" value="1"/>
</dbReference>
<reference evidence="3" key="2">
    <citation type="submission" date="2015-01" db="EMBL/GenBank/DDBJ databases">
        <title>Evolutionary Origins and Diversification of the Mycorrhizal Mutualists.</title>
        <authorList>
            <consortium name="DOE Joint Genome Institute"/>
            <consortium name="Mycorrhizal Genomics Consortium"/>
            <person name="Kohler A."/>
            <person name="Kuo A."/>
            <person name="Nagy L.G."/>
            <person name="Floudas D."/>
            <person name="Copeland A."/>
            <person name="Barry K.W."/>
            <person name="Cichocki N."/>
            <person name="Veneault-Fourrey C."/>
            <person name="LaButti K."/>
            <person name="Lindquist E.A."/>
            <person name="Lipzen A."/>
            <person name="Lundell T."/>
            <person name="Morin E."/>
            <person name="Murat C."/>
            <person name="Riley R."/>
            <person name="Ohm R."/>
            <person name="Sun H."/>
            <person name="Tunlid A."/>
            <person name="Henrissat B."/>
            <person name="Grigoriev I.V."/>
            <person name="Hibbett D.S."/>
            <person name="Martin F."/>
        </authorList>
    </citation>
    <scope>NUCLEOTIDE SEQUENCE [LARGE SCALE GENOMIC DNA]</scope>
    <source>
        <strain evidence="3">Zn</strain>
    </source>
</reference>
<keyword evidence="3" id="KW-1185">Reference proteome</keyword>
<protein>
    <recommendedName>
        <fullName evidence="1">Aldehyde dehydrogenase domain-containing protein</fullName>
    </recommendedName>
</protein>
<dbReference type="InParanoid" id="A0A0C3DCT0"/>
<dbReference type="Gene3D" id="3.40.605.10">
    <property type="entry name" value="Aldehyde Dehydrogenase, Chain A, domain 1"/>
    <property type="match status" value="1"/>
</dbReference>
<dbReference type="InterPro" id="IPR016162">
    <property type="entry name" value="Ald_DH_N"/>
</dbReference>
<dbReference type="AlphaFoldDB" id="A0A0C3DCT0"/>
<dbReference type="PANTHER" id="PTHR43111">
    <property type="entry name" value="ALDEHYDE DEHYDROGENASE B-RELATED"/>
    <property type="match status" value="1"/>
</dbReference>
<dbReference type="EMBL" id="KN832870">
    <property type="protein sequence ID" value="KIN09139.1"/>
    <property type="molecule type" value="Genomic_DNA"/>
</dbReference>
<feature type="domain" description="Aldehyde dehydrogenase" evidence="1">
    <location>
        <begin position="16"/>
        <end position="257"/>
    </location>
</feature>
<gene>
    <name evidence="2" type="ORF">OIDMADRAFT_73037</name>
</gene>
<dbReference type="Pfam" id="PF00171">
    <property type="entry name" value="Aldedh"/>
    <property type="match status" value="1"/>
</dbReference>
<reference evidence="2 3" key="1">
    <citation type="submission" date="2014-04" db="EMBL/GenBank/DDBJ databases">
        <authorList>
            <consortium name="DOE Joint Genome Institute"/>
            <person name="Kuo A."/>
            <person name="Martino E."/>
            <person name="Perotto S."/>
            <person name="Kohler A."/>
            <person name="Nagy L.G."/>
            <person name="Floudas D."/>
            <person name="Copeland A."/>
            <person name="Barry K.W."/>
            <person name="Cichocki N."/>
            <person name="Veneault-Fourrey C."/>
            <person name="LaButti K."/>
            <person name="Lindquist E.A."/>
            <person name="Lipzen A."/>
            <person name="Lundell T."/>
            <person name="Morin E."/>
            <person name="Murat C."/>
            <person name="Sun H."/>
            <person name="Tunlid A."/>
            <person name="Henrissat B."/>
            <person name="Grigoriev I.V."/>
            <person name="Hibbett D.S."/>
            <person name="Martin F."/>
            <person name="Nordberg H.P."/>
            <person name="Cantor M.N."/>
            <person name="Hua S.X."/>
        </authorList>
    </citation>
    <scope>NUCLEOTIDE SEQUENCE [LARGE SCALE GENOMIC DNA]</scope>
    <source>
        <strain evidence="2 3">Zn</strain>
    </source>
</reference>
<organism evidence="2 3">
    <name type="scientific">Oidiodendron maius (strain Zn)</name>
    <dbReference type="NCBI Taxonomy" id="913774"/>
    <lineage>
        <taxon>Eukaryota</taxon>
        <taxon>Fungi</taxon>
        <taxon>Dikarya</taxon>
        <taxon>Ascomycota</taxon>
        <taxon>Pezizomycotina</taxon>
        <taxon>Leotiomycetes</taxon>
        <taxon>Leotiomycetes incertae sedis</taxon>
        <taxon>Myxotrichaceae</taxon>
        <taxon>Oidiodendron</taxon>
    </lineage>
</organism>
<proteinExistence type="predicted"/>
<feature type="non-terminal residue" evidence="2">
    <location>
        <position position="404"/>
    </location>
</feature>
<evidence type="ECO:0000259" key="1">
    <source>
        <dbReference type="Pfam" id="PF00171"/>
    </source>
</evidence>
<dbReference type="InterPro" id="IPR016161">
    <property type="entry name" value="Ald_DH/histidinol_DH"/>
</dbReference>
<evidence type="ECO:0000313" key="3">
    <source>
        <dbReference type="Proteomes" id="UP000054321"/>
    </source>
</evidence>
<feature type="non-terminal residue" evidence="2">
    <location>
        <position position="1"/>
    </location>
</feature>
<dbReference type="HOGENOM" id="CLU_023881_0_0_1"/>
<dbReference type="GO" id="GO:0016491">
    <property type="term" value="F:oxidoreductase activity"/>
    <property type="evidence" value="ECO:0007669"/>
    <property type="project" value="InterPro"/>
</dbReference>
<sequence length="404" mass="44240">LDAKIDRLLAAVVDGRTTNVRYRQNELHRLYAGLKVEKEAVCDAIMRSSAVSTSEALQEYSLALDSIRQSYETLDFENSMKEEYLVATGRNNLFRRVGLGLIAIRAQEHSRVYSVIGPLAAAIAAGNCVLWEMGSALSPITTILSRILADSLDQDAFYATPGRITEAQESQVNLLVDQTCSSLNKVPSLSSMTELRSIVVVDRTTDVRLASKAIVGACLFSNGTSPYAPRIVLVNEFLCQSLIATCIEDAKSLKEMTNSNQKLELVKHDGSASSLTTQRINGQRIVILPTTSLVSCVSSLCSKEAYLATYIFADAKTAKFIGEQVTSSVTYINQIPTWLLFGPPSPTMHPHHLHPRYTPDMFSQPRTLIIEPVDEISLSIQDLKPTGQKPGHAVGFFEQGILLG</sequence>
<dbReference type="Proteomes" id="UP000054321">
    <property type="component" value="Unassembled WGS sequence"/>
</dbReference>
<name>A0A0C3DCT0_OIDMZ</name>
<dbReference type="PANTHER" id="PTHR43111:SF1">
    <property type="entry name" value="ALDEHYDE DEHYDROGENASE B-RELATED"/>
    <property type="match status" value="1"/>
</dbReference>
<dbReference type="InterPro" id="IPR015590">
    <property type="entry name" value="Aldehyde_DH_dom"/>
</dbReference>
<evidence type="ECO:0000313" key="2">
    <source>
        <dbReference type="EMBL" id="KIN09139.1"/>
    </source>
</evidence>